<comment type="caution">
    <text evidence="3">The sequence shown here is derived from an EMBL/GenBank/DDBJ whole genome shotgun (WGS) entry which is preliminary data.</text>
</comment>
<keyword evidence="4" id="KW-1185">Reference proteome</keyword>
<feature type="region of interest" description="Disordered" evidence="1">
    <location>
        <begin position="161"/>
        <end position="242"/>
    </location>
</feature>
<dbReference type="Gramene" id="TVU09679">
    <property type="protein sequence ID" value="TVU09679"/>
    <property type="gene ID" value="EJB05_43169"/>
</dbReference>
<dbReference type="PANTHER" id="PTHR47723:SF19">
    <property type="entry name" value="POLYNUCLEOTIDYL TRANSFERASE, RIBONUCLEASE H-LIKE SUPERFAMILY PROTEIN"/>
    <property type="match status" value="1"/>
</dbReference>
<dbReference type="AlphaFoldDB" id="A0A5J9TED9"/>
<dbReference type="InterPro" id="IPR053151">
    <property type="entry name" value="RNase_H-like"/>
</dbReference>
<evidence type="ECO:0000259" key="2">
    <source>
        <dbReference type="Pfam" id="PF13456"/>
    </source>
</evidence>
<evidence type="ECO:0000313" key="4">
    <source>
        <dbReference type="Proteomes" id="UP000324897"/>
    </source>
</evidence>
<dbReference type="Proteomes" id="UP000324897">
    <property type="component" value="Chromosome 3"/>
</dbReference>
<evidence type="ECO:0000256" key="1">
    <source>
        <dbReference type="SAM" id="MobiDB-lite"/>
    </source>
</evidence>
<dbReference type="GO" id="GO:0004523">
    <property type="term" value="F:RNA-DNA hybrid ribonuclease activity"/>
    <property type="evidence" value="ECO:0007669"/>
    <property type="project" value="InterPro"/>
</dbReference>
<proteinExistence type="predicted"/>
<organism evidence="3 4">
    <name type="scientific">Eragrostis curvula</name>
    <name type="common">weeping love grass</name>
    <dbReference type="NCBI Taxonomy" id="38414"/>
    <lineage>
        <taxon>Eukaryota</taxon>
        <taxon>Viridiplantae</taxon>
        <taxon>Streptophyta</taxon>
        <taxon>Embryophyta</taxon>
        <taxon>Tracheophyta</taxon>
        <taxon>Spermatophyta</taxon>
        <taxon>Magnoliopsida</taxon>
        <taxon>Liliopsida</taxon>
        <taxon>Poales</taxon>
        <taxon>Poaceae</taxon>
        <taxon>PACMAD clade</taxon>
        <taxon>Chloridoideae</taxon>
        <taxon>Eragrostideae</taxon>
        <taxon>Eragrostidinae</taxon>
        <taxon>Eragrostis</taxon>
    </lineage>
</organism>
<dbReference type="SUPFAM" id="SSF53098">
    <property type="entry name" value="Ribonuclease H-like"/>
    <property type="match status" value="1"/>
</dbReference>
<evidence type="ECO:0000313" key="3">
    <source>
        <dbReference type="EMBL" id="TVU09679.1"/>
    </source>
</evidence>
<name>A0A5J9TED9_9POAL</name>
<dbReference type="InterPro" id="IPR002156">
    <property type="entry name" value="RNaseH_domain"/>
</dbReference>
<feature type="domain" description="RNase H type-1" evidence="2">
    <location>
        <begin position="25"/>
        <end position="114"/>
    </location>
</feature>
<dbReference type="InterPro" id="IPR012337">
    <property type="entry name" value="RNaseH-like_sf"/>
</dbReference>
<feature type="compositionally biased region" description="Low complexity" evidence="1">
    <location>
        <begin position="187"/>
        <end position="197"/>
    </location>
</feature>
<dbReference type="InterPro" id="IPR036397">
    <property type="entry name" value="RNaseH_sf"/>
</dbReference>
<dbReference type="Pfam" id="PF13456">
    <property type="entry name" value="RVT_3"/>
    <property type="match status" value="1"/>
</dbReference>
<dbReference type="EMBL" id="RWGY01000039">
    <property type="protein sequence ID" value="TVU09679.1"/>
    <property type="molecule type" value="Genomic_DNA"/>
</dbReference>
<feature type="compositionally biased region" description="Basic residues" evidence="1">
    <location>
        <begin position="198"/>
        <end position="212"/>
    </location>
</feature>
<sequence length="242" mass="25227">MKINVDEALAKNSSKLATSLDIGASALVMEGISDPKMVEAMACWEGLALANAMMFQKFKLTTDCLNVVRSLQRTTMETYGNIVREIKARTANLAEVSFVHERREANGDAHWLAKGSLYESLGRHVRFLAAPDGVCTAVSLLLLNTSVGDAVIVVVAPHPGNPGSMVDPMPAPGNGGERRGGGGPGSGMARAAAATRAGRSRTRWRREQRRGKGGASSGVAVAVACGGGGGGGGVRRRERSLG</sequence>
<dbReference type="InterPro" id="IPR044730">
    <property type="entry name" value="RNase_H-like_dom_plant"/>
</dbReference>
<feature type="non-terminal residue" evidence="3">
    <location>
        <position position="1"/>
    </location>
</feature>
<accession>A0A5J9TED9</accession>
<dbReference type="CDD" id="cd06222">
    <property type="entry name" value="RNase_H_like"/>
    <property type="match status" value="1"/>
</dbReference>
<dbReference type="PANTHER" id="PTHR47723">
    <property type="entry name" value="OS05G0353850 PROTEIN"/>
    <property type="match status" value="1"/>
</dbReference>
<gene>
    <name evidence="3" type="ORF">EJB05_43169</name>
</gene>
<protein>
    <recommendedName>
        <fullName evidence="2">RNase H type-1 domain-containing protein</fullName>
    </recommendedName>
</protein>
<reference evidence="3 4" key="1">
    <citation type="journal article" date="2019" name="Sci. Rep.">
        <title>A high-quality genome of Eragrostis curvula grass provides insights into Poaceae evolution and supports new strategies to enhance forage quality.</title>
        <authorList>
            <person name="Carballo J."/>
            <person name="Santos B.A.C.M."/>
            <person name="Zappacosta D."/>
            <person name="Garbus I."/>
            <person name="Selva J.P."/>
            <person name="Gallo C.A."/>
            <person name="Diaz A."/>
            <person name="Albertini E."/>
            <person name="Caccamo M."/>
            <person name="Echenique V."/>
        </authorList>
    </citation>
    <scope>NUCLEOTIDE SEQUENCE [LARGE SCALE GENOMIC DNA]</scope>
    <source>
        <strain evidence="4">cv. Victoria</strain>
        <tissue evidence="3">Leaf</tissue>
    </source>
</reference>
<dbReference type="GO" id="GO:0003676">
    <property type="term" value="F:nucleic acid binding"/>
    <property type="evidence" value="ECO:0007669"/>
    <property type="project" value="InterPro"/>
</dbReference>
<dbReference type="Gene3D" id="3.30.420.10">
    <property type="entry name" value="Ribonuclease H-like superfamily/Ribonuclease H"/>
    <property type="match status" value="1"/>
</dbReference>